<name>A0A2T4JZT4_9RHOB</name>
<reference evidence="8 9" key="1">
    <citation type="submission" date="2018-03" db="EMBL/GenBank/DDBJ databases">
        <title>Cereibacter changlensis.</title>
        <authorList>
            <person name="Meyer T.E."/>
            <person name="Miller S."/>
            <person name="Lodha T."/>
            <person name="Gandham S."/>
            <person name="Chintalapati S."/>
            <person name="Chintalapati V.R."/>
        </authorList>
    </citation>
    <scope>NUCLEOTIDE SEQUENCE [LARGE SCALE GENOMIC DNA]</scope>
    <source>
        <strain evidence="8 9">JA139</strain>
    </source>
</reference>
<dbReference type="Pfam" id="PF25917">
    <property type="entry name" value="BSH_RND"/>
    <property type="match status" value="1"/>
</dbReference>
<evidence type="ECO:0000259" key="7">
    <source>
        <dbReference type="Pfam" id="PF25967"/>
    </source>
</evidence>
<evidence type="ECO:0000256" key="3">
    <source>
        <dbReference type="ARBA" id="ARBA00022448"/>
    </source>
</evidence>
<accession>A0A2T4JZT4</accession>
<dbReference type="Proteomes" id="UP000241010">
    <property type="component" value="Unassembled WGS sequence"/>
</dbReference>
<comment type="similarity">
    <text evidence="2">Belongs to the membrane fusion protein (MFP) (TC 8.A.1) family.</text>
</comment>
<keyword evidence="4" id="KW-0175">Coiled coil</keyword>
<gene>
    <name evidence="8" type="ORF">C5F48_02980</name>
</gene>
<dbReference type="NCBIfam" id="TIGR01730">
    <property type="entry name" value="RND_mfp"/>
    <property type="match status" value="1"/>
</dbReference>
<evidence type="ECO:0000313" key="8">
    <source>
        <dbReference type="EMBL" id="PTE23307.1"/>
    </source>
</evidence>
<keyword evidence="9" id="KW-1185">Reference proteome</keyword>
<dbReference type="PANTHER" id="PTHR30469">
    <property type="entry name" value="MULTIDRUG RESISTANCE PROTEIN MDTA"/>
    <property type="match status" value="1"/>
</dbReference>
<dbReference type="AlphaFoldDB" id="A0A2T4JZT4"/>
<evidence type="ECO:0000313" key="9">
    <source>
        <dbReference type="Proteomes" id="UP000241010"/>
    </source>
</evidence>
<evidence type="ECO:0000259" key="5">
    <source>
        <dbReference type="Pfam" id="PF25917"/>
    </source>
</evidence>
<dbReference type="Gene3D" id="2.40.30.170">
    <property type="match status" value="1"/>
</dbReference>
<dbReference type="Pfam" id="PF25967">
    <property type="entry name" value="RND-MFP_C"/>
    <property type="match status" value="1"/>
</dbReference>
<dbReference type="InterPro" id="IPR030190">
    <property type="entry name" value="MacA_alpha-hairpin_sf"/>
</dbReference>
<dbReference type="InterPro" id="IPR058627">
    <property type="entry name" value="MdtA-like_C"/>
</dbReference>
<feature type="domain" description="Multidrug resistance protein MdtA-like beta-barrel" evidence="6">
    <location>
        <begin position="220"/>
        <end position="306"/>
    </location>
</feature>
<evidence type="ECO:0000256" key="1">
    <source>
        <dbReference type="ARBA" id="ARBA00004236"/>
    </source>
</evidence>
<evidence type="ECO:0000256" key="4">
    <source>
        <dbReference type="ARBA" id="ARBA00023054"/>
    </source>
</evidence>
<feature type="domain" description="Multidrug resistance protein MdtA-like barrel-sandwich hybrid" evidence="5">
    <location>
        <begin position="59"/>
        <end position="212"/>
    </location>
</feature>
<dbReference type="OrthoDB" id="9791520at2"/>
<dbReference type="Gene3D" id="2.40.50.100">
    <property type="match status" value="1"/>
</dbReference>
<dbReference type="InterPro" id="IPR006143">
    <property type="entry name" value="RND_pump_MFP"/>
</dbReference>
<dbReference type="Gene3D" id="6.10.140.1990">
    <property type="match status" value="1"/>
</dbReference>
<dbReference type="Pfam" id="PF25944">
    <property type="entry name" value="Beta-barrel_RND"/>
    <property type="match status" value="1"/>
</dbReference>
<evidence type="ECO:0000256" key="2">
    <source>
        <dbReference type="ARBA" id="ARBA00009477"/>
    </source>
</evidence>
<dbReference type="GO" id="GO:0030313">
    <property type="term" value="C:cell envelope"/>
    <property type="evidence" value="ECO:0007669"/>
    <property type="project" value="UniProtKB-SubCell"/>
</dbReference>
<dbReference type="PANTHER" id="PTHR30469:SF33">
    <property type="entry name" value="SLR1207 PROTEIN"/>
    <property type="match status" value="1"/>
</dbReference>
<keyword evidence="3" id="KW-0813">Transport</keyword>
<organism evidence="8 9">
    <name type="scientific">Cereibacter changlensis JA139</name>
    <dbReference type="NCBI Taxonomy" id="1188249"/>
    <lineage>
        <taxon>Bacteria</taxon>
        <taxon>Pseudomonadati</taxon>
        <taxon>Pseudomonadota</taxon>
        <taxon>Alphaproteobacteria</taxon>
        <taxon>Rhodobacterales</taxon>
        <taxon>Paracoccaceae</taxon>
        <taxon>Cereibacter</taxon>
    </lineage>
</organism>
<dbReference type="GO" id="GO:1990195">
    <property type="term" value="C:macrolide transmembrane transporter complex"/>
    <property type="evidence" value="ECO:0007669"/>
    <property type="project" value="InterPro"/>
</dbReference>
<sequence>MKKFWFGLLAVLVVAAGGYGWTRWQASQVVVVPTTVAVERGTVEQTVLASGVIEASSLVSVGSRVSGQVETLAVTLGQQVKEGDLIAQIDSLSQQNDVLQAEADLAQIEADILAKNASIREAELTLERNQQLSERRLSSTGDLEAAEAALAVARAGLLSLQAQKQRAEVTISNARLELARTRITAPIDGTVVAIVTSQGQTVNAGMDTPTIVKLANLERMVVKADVSEADVIRVEPGQVVGFTLLGEPDMTFEAVVRDVEPAPASIKESDEISTDTAIYYKGLFDVENPDRKLRIGMTAQVSIQIAEAKDVLTVLSSVLGARDEDGAYAVRVYDPETGRTEERSVSIGLNNNITAEVKSGLAEGERVIADAAAPGGAAGGSRRGGPPMMGF</sequence>
<comment type="caution">
    <text evidence="8">The sequence shown here is derived from an EMBL/GenBank/DDBJ whole genome shotgun (WGS) entry which is preliminary data.</text>
</comment>
<dbReference type="GO" id="GO:1990961">
    <property type="term" value="P:xenobiotic detoxification by transmembrane export across the plasma membrane"/>
    <property type="evidence" value="ECO:0007669"/>
    <property type="project" value="InterPro"/>
</dbReference>
<dbReference type="GO" id="GO:1990281">
    <property type="term" value="C:efflux pump complex"/>
    <property type="evidence" value="ECO:0007669"/>
    <property type="project" value="TreeGrafter"/>
</dbReference>
<dbReference type="RefSeq" id="WP_107662416.1">
    <property type="nucleotide sequence ID" value="NZ_PZKG01000007.1"/>
</dbReference>
<protein>
    <submittedName>
        <fullName evidence="8">Efflux transporter periplasmic adaptor subunit</fullName>
    </submittedName>
</protein>
<dbReference type="EMBL" id="PZKG01000007">
    <property type="protein sequence ID" value="PTE23307.1"/>
    <property type="molecule type" value="Genomic_DNA"/>
</dbReference>
<dbReference type="InterPro" id="IPR058626">
    <property type="entry name" value="MdtA-like_b-barrel"/>
</dbReference>
<dbReference type="InterPro" id="IPR058625">
    <property type="entry name" value="MdtA-like_BSH"/>
</dbReference>
<proteinExistence type="inferred from homology"/>
<dbReference type="GO" id="GO:0015562">
    <property type="term" value="F:efflux transmembrane transporter activity"/>
    <property type="evidence" value="ECO:0007669"/>
    <property type="project" value="TreeGrafter"/>
</dbReference>
<dbReference type="GO" id="GO:0019898">
    <property type="term" value="C:extrinsic component of membrane"/>
    <property type="evidence" value="ECO:0007669"/>
    <property type="project" value="InterPro"/>
</dbReference>
<dbReference type="SUPFAM" id="SSF111369">
    <property type="entry name" value="HlyD-like secretion proteins"/>
    <property type="match status" value="1"/>
</dbReference>
<feature type="domain" description="Multidrug resistance protein MdtA-like C-terminal permuted SH3" evidence="7">
    <location>
        <begin position="319"/>
        <end position="371"/>
    </location>
</feature>
<evidence type="ECO:0000259" key="6">
    <source>
        <dbReference type="Pfam" id="PF25944"/>
    </source>
</evidence>
<comment type="subcellular location">
    <subcellularLocation>
        <location evidence="1">Cell membrane</location>
    </subcellularLocation>
</comment>
<dbReference type="Gene3D" id="2.40.420.20">
    <property type="match status" value="1"/>
</dbReference>